<dbReference type="SUPFAM" id="SSF51206">
    <property type="entry name" value="cAMP-binding domain-like"/>
    <property type="match status" value="1"/>
</dbReference>
<proteinExistence type="predicted"/>
<dbReference type="Pfam" id="PF00027">
    <property type="entry name" value="cNMP_binding"/>
    <property type="match status" value="1"/>
</dbReference>
<dbReference type="Proteomes" id="UP000693972">
    <property type="component" value="Unassembled WGS sequence"/>
</dbReference>
<dbReference type="InterPro" id="IPR000595">
    <property type="entry name" value="cNMP-bd_dom"/>
</dbReference>
<name>A0ABS7MN11_9RHOB</name>
<dbReference type="InterPro" id="IPR058058">
    <property type="entry name" value="CBU_0592-like"/>
</dbReference>
<keyword evidence="1" id="KW-1133">Transmembrane helix</keyword>
<comment type="caution">
    <text evidence="3">The sequence shown here is derived from an EMBL/GenBank/DDBJ whole genome shotgun (WGS) entry which is preliminary data.</text>
</comment>
<dbReference type="EMBL" id="JAIMBW010000001">
    <property type="protein sequence ID" value="MBY4891492.1"/>
    <property type="molecule type" value="Genomic_DNA"/>
</dbReference>
<feature type="transmembrane region" description="Helical" evidence="1">
    <location>
        <begin position="30"/>
        <end position="51"/>
    </location>
</feature>
<feature type="domain" description="Cyclic nucleotide-binding" evidence="2">
    <location>
        <begin position="124"/>
        <end position="222"/>
    </location>
</feature>
<protein>
    <submittedName>
        <fullName evidence="3">Cyclic nucleotide-binding domain-containing protein</fullName>
    </submittedName>
</protein>
<keyword evidence="1" id="KW-0472">Membrane</keyword>
<evidence type="ECO:0000313" key="4">
    <source>
        <dbReference type="Proteomes" id="UP000693972"/>
    </source>
</evidence>
<keyword evidence="4" id="KW-1185">Reference proteome</keyword>
<dbReference type="PROSITE" id="PS50042">
    <property type="entry name" value="CNMP_BINDING_3"/>
    <property type="match status" value="1"/>
</dbReference>
<dbReference type="InterPro" id="IPR014710">
    <property type="entry name" value="RmlC-like_jellyroll"/>
</dbReference>
<dbReference type="SMART" id="SM00100">
    <property type="entry name" value="cNMP"/>
    <property type="match status" value="1"/>
</dbReference>
<evidence type="ECO:0000313" key="3">
    <source>
        <dbReference type="EMBL" id="MBY4891492.1"/>
    </source>
</evidence>
<dbReference type="InterPro" id="IPR018490">
    <property type="entry name" value="cNMP-bd_dom_sf"/>
</dbReference>
<dbReference type="RefSeq" id="WP_257891357.1">
    <property type="nucleotide sequence ID" value="NZ_JAIMBW010000001.1"/>
</dbReference>
<gene>
    <name evidence="3" type="ORF">KUL25_01790</name>
</gene>
<accession>A0ABS7MN11</accession>
<dbReference type="CDD" id="cd00038">
    <property type="entry name" value="CAP_ED"/>
    <property type="match status" value="1"/>
</dbReference>
<evidence type="ECO:0000256" key="1">
    <source>
        <dbReference type="SAM" id="Phobius"/>
    </source>
</evidence>
<dbReference type="Pfam" id="PF26604">
    <property type="entry name" value="CBU_0592"/>
    <property type="match status" value="1"/>
</dbReference>
<sequence length="257" mass="28157">MDLTGTLWQATLWRLTGRRFGFKEMLPMEFSIWSTSGLVGVALYLSAYGGLQLGLLRGSSVTYTVMNMFAAMAVLLSLVEAFNLSSLLIQISWITLSLVGLGRMAWVRSQVRFSDEERAFLSTHFSTLSPHLARKFLRLGRWQSVSPGTVLARQGMPVHELVYVGHGNAEVRAHGVVVAQIGPTALIGEMTIMHGGEATADVEITSEARIFTLPRAALIRELDIDHEFALAVSNALQIEAQRKIEAANRNRAGLSAS</sequence>
<reference evidence="3 4" key="1">
    <citation type="submission" date="2021-07" db="EMBL/GenBank/DDBJ databases">
        <title>Karlodiniumbacter phycospheric gen. nov., sp. nov., a phycosphere bacterium isolated from karlodinium veneficum.</title>
        <authorList>
            <person name="Peng Y."/>
            <person name="Jiang L."/>
            <person name="Lee J."/>
        </authorList>
    </citation>
    <scope>NUCLEOTIDE SEQUENCE [LARGE SCALE GENOMIC DNA]</scope>
    <source>
        <strain evidence="3 4">N5</strain>
    </source>
</reference>
<organism evidence="3 4">
    <name type="scientific">Gymnodinialimonas phycosphaerae</name>
    <dbReference type="NCBI Taxonomy" id="2841589"/>
    <lineage>
        <taxon>Bacteria</taxon>
        <taxon>Pseudomonadati</taxon>
        <taxon>Pseudomonadota</taxon>
        <taxon>Alphaproteobacteria</taxon>
        <taxon>Rhodobacterales</taxon>
        <taxon>Paracoccaceae</taxon>
        <taxon>Gymnodinialimonas</taxon>
    </lineage>
</organism>
<dbReference type="Gene3D" id="2.60.120.10">
    <property type="entry name" value="Jelly Rolls"/>
    <property type="match status" value="1"/>
</dbReference>
<keyword evidence="1" id="KW-0812">Transmembrane</keyword>
<evidence type="ECO:0000259" key="2">
    <source>
        <dbReference type="PROSITE" id="PS50042"/>
    </source>
</evidence>
<dbReference type="NCBIfam" id="NF047864">
    <property type="entry name" value="CBU_0592_membra"/>
    <property type="match status" value="1"/>
</dbReference>